<gene>
    <name evidence="1" type="ORF">S01H1_80566</name>
</gene>
<protein>
    <submittedName>
        <fullName evidence="1">Uncharacterized protein</fullName>
    </submittedName>
</protein>
<dbReference type="EMBL" id="BARS01054423">
    <property type="protein sequence ID" value="GAG48622.1"/>
    <property type="molecule type" value="Genomic_DNA"/>
</dbReference>
<accession>X0YNX2</accession>
<name>X0YNX2_9ZZZZ</name>
<evidence type="ECO:0000313" key="1">
    <source>
        <dbReference type="EMBL" id="GAG48622.1"/>
    </source>
</evidence>
<comment type="caution">
    <text evidence="1">The sequence shown here is derived from an EMBL/GenBank/DDBJ whole genome shotgun (WGS) entry which is preliminary data.</text>
</comment>
<reference evidence="1" key="1">
    <citation type="journal article" date="2014" name="Front. Microbiol.">
        <title>High frequency of phylogenetically diverse reductive dehalogenase-homologous genes in deep subseafloor sedimentary metagenomes.</title>
        <authorList>
            <person name="Kawai M."/>
            <person name="Futagami T."/>
            <person name="Toyoda A."/>
            <person name="Takaki Y."/>
            <person name="Nishi S."/>
            <person name="Hori S."/>
            <person name="Arai W."/>
            <person name="Tsubouchi T."/>
            <person name="Morono Y."/>
            <person name="Uchiyama I."/>
            <person name="Ito T."/>
            <person name="Fujiyama A."/>
            <person name="Inagaki F."/>
            <person name="Takami H."/>
        </authorList>
    </citation>
    <scope>NUCLEOTIDE SEQUENCE</scope>
    <source>
        <strain evidence="1">Expedition CK06-06</strain>
    </source>
</reference>
<sequence length="99" mass="11156">MKTLKISGASDDLVEMDGIAGADAFDCYGASNLMATFVLKAEHRRMNIYAIYDGCWCFALSRADEDDDAPAWPVRRSWEDYSERIEIDVPDDARIDRNG</sequence>
<dbReference type="AlphaFoldDB" id="X0YNX2"/>
<organism evidence="1">
    <name type="scientific">marine sediment metagenome</name>
    <dbReference type="NCBI Taxonomy" id="412755"/>
    <lineage>
        <taxon>unclassified sequences</taxon>
        <taxon>metagenomes</taxon>
        <taxon>ecological metagenomes</taxon>
    </lineage>
</organism>
<proteinExistence type="predicted"/>